<name>A0ABW3B3E3_9FLAO</name>
<organism evidence="2 3">
    <name type="scientific">Maribacter chungangensis</name>
    <dbReference type="NCBI Taxonomy" id="1069117"/>
    <lineage>
        <taxon>Bacteria</taxon>
        <taxon>Pseudomonadati</taxon>
        <taxon>Bacteroidota</taxon>
        <taxon>Flavobacteriia</taxon>
        <taxon>Flavobacteriales</taxon>
        <taxon>Flavobacteriaceae</taxon>
        <taxon>Maribacter</taxon>
    </lineage>
</organism>
<evidence type="ECO:0000313" key="2">
    <source>
        <dbReference type="EMBL" id="MFD0797114.1"/>
    </source>
</evidence>
<protein>
    <submittedName>
        <fullName evidence="2">Transmembrane 220 family protein</fullName>
    </submittedName>
</protein>
<comment type="caution">
    <text evidence="2">The sequence shown here is derived from an EMBL/GenBank/DDBJ whole genome shotgun (WGS) entry which is preliminary data.</text>
</comment>
<gene>
    <name evidence="2" type="ORF">ACFQZJ_06555</name>
</gene>
<dbReference type="InterPro" id="IPR029377">
    <property type="entry name" value="TMEM220"/>
</dbReference>
<keyword evidence="3" id="KW-1185">Reference proteome</keyword>
<dbReference type="Proteomes" id="UP001597012">
    <property type="component" value="Unassembled WGS sequence"/>
</dbReference>
<keyword evidence="1" id="KW-1133">Transmembrane helix</keyword>
<keyword evidence="1 2" id="KW-0812">Transmembrane</keyword>
<proteinExistence type="predicted"/>
<feature type="transmembrane region" description="Helical" evidence="1">
    <location>
        <begin position="54"/>
        <end position="73"/>
    </location>
</feature>
<keyword evidence="1" id="KW-0472">Membrane</keyword>
<dbReference type="Pfam" id="PF15071">
    <property type="entry name" value="TMEM220"/>
    <property type="match status" value="1"/>
</dbReference>
<sequence length="117" mass="12752">MKLVFKALGFLFTLLFGLGAAVQYNDPDSLAWIIIYLGAALVSLLFALGKLNGLIPLVGGVLCVVGFVILYPSDFQGFDLDDGDIKTIELGREAFGLLIIGLVCFLYTYRLRTKSKV</sequence>
<dbReference type="EMBL" id="JBHTHY010000004">
    <property type="protein sequence ID" value="MFD0797114.1"/>
    <property type="molecule type" value="Genomic_DNA"/>
</dbReference>
<feature type="transmembrane region" description="Helical" evidence="1">
    <location>
        <begin position="29"/>
        <end position="47"/>
    </location>
</feature>
<reference evidence="3" key="1">
    <citation type="journal article" date="2019" name="Int. J. Syst. Evol. Microbiol.">
        <title>The Global Catalogue of Microorganisms (GCM) 10K type strain sequencing project: providing services to taxonomists for standard genome sequencing and annotation.</title>
        <authorList>
            <consortium name="The Broad Institute Genomics Platform"/>
            <consortium name="The Broad Institute Genome Sequencing Center for Infectious Disease"/>
            <person name="Wu L."/>
            <person name="Ma J."/>
        </authorList>
    </citation>
    <scope>NUCLEOTIDE SEQUENCE [LARGE SCALE GENOMIC DNA]</scope>
    <source>
        <strain evidence="3">CCUG 61948</strain>
    </source>
</reference>
<accession>A0ABW3B3E3</accession>
<feature type="transmembrane region" description="Helical" evidence="1">
    <location>
        <begin position="93"/>
        <end position="111"/>
    </location>
</feature>
<dbReference type="RefSeq" id="WP_379933228.1">
    <property type="nucleotide sequence ID" value="NZ_JBHTHY010000004.1"/>
</dbReference>
<evidence type="ECO:0000313" key="3">
    <source>
        <dbReference type="Proteomes" id="UP001597012"/>
    </source>
</evidence>
<evidence type="ECO:0000256" key="1">
    <source>
        <dbReference type="SAM" id="Phobius"/>
    </source>
</evidence>